<evidence type="ECO:0000256" key="4">
    <source>
        <dbReference type="ARBA" id="ARBA00022692"/>
    </source>
</evidence>
<keyword evidence="2" id="KW-0813">Transport</keyword>
<evidence type="ECO:0000313" key="10">
    <source>
        <dbReference type="Proteomes" id="UP001596417"/>
    </source>
</evidence>
<feature type="transmembrane region" description="Helical" evidence="7">
    <location>
        <begin position="351"/>
        <end position="370"/>
    </location>
</feature>
<feature type="transmembrane region" description="Helical" evidence="7">
    <location>
        <begin position="101"/>
        <end position="119"/>
    </location>
</feature>
<comment type="caution">
    <text evidence="9">The sequence shown here is derived from an EMBL/GenBank/DDBJ whole genome shotgun (WGS) entry which is preliminary data.</text>
</comment>
<evidence type="ECO:0000259" key="8">
    <source>
        <dbReference type="PROSITE" id="PS50850"/>
    </source>
</evidence>
<sequence length="460" mass="48168">MVTSILSGIDGFKGISIEISCVVSRGSLSLLRNREFLALSGTAFARAQAYSTILIALALYADQFGTTSSVEGLFGTSIAIAQLVIVLPLGRYIDTHNAKRVLVVGLLINVLVFIGYGQVGSVADVLLIRVFQGFGASILWITGSAVVGSVSPDDERGQWLGTYNQVGAFSSLAGDVIGGMLLTVYGFQETYAVLTAITLLATVGAFLFIRDNPGGKKDPEQATGLETFRKLLDRSAIRALVVFRLGLSFGKMAIIIFVPIYARTAFGMAPVLVGGILAGGKLTKALTQGIVGGYTDRVGHKHYFVISGALIYALGTAMIPLAGYADLIADPVSIAPAALVPFALPEGTSSITLVPAFFVLFVAYGICGIADSIRLPASMALFVEEGEHFDAVAGSLSLRSIAWKIGQVLGPVTVGVIWDATSVSVAFLTAAGFIVVATLTFVAMYHVEPAPEVQPSVADD</sequence>
<dbReference type="GeneID" id="76201479"/>
<keyword evidence="10" id="KW-1185">Reference proteome</keyword>
<dbReference type="InterPro" id="IPR011701">
    <property type="entry name" value="MFS"/>
</dbReference>
<keyword evidence="5 7" id="KW-1133">Transmembrane helix</keyword>
<evidence type="ECO:0000256" key="3">
    <source>
        <dbReference type="ARBA" id="ARBA00022475"/>
    </source>
</evidence>
<dbReference type="InterPro" id="IPR036259">
    <property type="entry name" value="MFS_trans_sf"/>
</dbReference>
<evidence type="ECO:0000256" key="2">
    <source>
        <dbReference type="ARBA" id="ARBA00022448"/>
    </source>
</evidence>
<feature type="transmembrane region" description="Helical" evidence="7">
    <location>
        <begin position="239"/>
        <end position="258"/>
    </location>
</feature>
<feature type="transmembrane region" description="Helical" evidence="7">
    <location>
        <begin position="163"/>
        <end position="185"/>
    </location>
</feature>
<gene>
    <name evidence="9" type="ORF">ACFQL7_19235</name>
</gene>
<reference evidence="9 10" key="1">
    <citation type="journal article" date="2019" name="Int. J. Syst. Evol. Microbiol.">
        <title>The Global Catalogue of Microorganisms (GCM) 10K type strain sequencing project: providing services to taxonomists for standard genome sequencing and annotation.</title>
        <authorList>
            <consortium name="The Broad Institute Genomics Platform"/>
            <consortium name="The Broad Institute Genome Sequencing Center for Infectious Disease"/>
            <person name="Wu L."/>
            <person name="Ma J."/>
        </authorList>
    </citation>
    <scope>NUCLEOTIDE SEQUENCE [LARGE SCALE GENOMIC DNA]</scope>
    <source>
        <strain evidence="9 10">RDMS1</strain>
    </source>
</reference>
<evidence type="ECO:0000256" key="6">
    <source>
        <dbReference type="ARBA" id="ARBA00023136"/>
    </source>
</evidence>
<keyword evidence="6 7" id="KW-0472">Membrane</keyword>
<evidence type="ECO:0000313" key="9">
    <source>
        <dbReference type="EMBL" id="MFC7191709.1"/>
    </source>
</evidence>
<dbReference type="InterPro" id="IPR020846">
    <property type="entry name" value="MFS_dom"/>
</dbReference>
<accession>A0ABD5YR44</accession>
<dbReference type="AlphaFoldDB" id="A0ABD5YR44"/>
<feature type="transmembrane region" description="Helical" evidence="7">
    <location>
        <begin position="303"/>
        <end position="325"/>
    </location>
</feature>
<dbReference type="PROSITE" id="PS50850">
    <property type="entry name" value="MFS"/>
    <property type="match status" value="1"/>
</dbReference>
<dbReference type="GO" id="GO:0005886">
    <property type="term" value="C:plasma membrane"/>
    <property type="evidence" value="ECO:0007669"/>
    <property type="project" value="UniProtKB-SubCell"/>
</dbReference>
<feature type="transmembrane region" description="Helical" evidence="7">
    <location>
        <begin position="191"/>
        <end position="209"/>
    </location>
</feature>
<dbReference type="PANTHER" id="PTHR23517">
    <property type="entry name" value="RESISTANCE PROTEIN MDTM, PUTATIVE-RELATED-RELATED"/>
    <property type="match status" value="1"/>
</dbReference>
<dbReference type="Pfam" id="PF07690">
    <property type="entry name" value="MFS_1"/>
    <property type="match status" value="1"/>
</dbReference>
<dbReference type="EMBL" id="JBHTAX010000001">
    <property type="protein sequence ID" value="MFC7191709.1"/>
    <property type="molecule type" value="Genomic_DNA"/>
</dbReference>
<name>A0ABD5YR44_9EURY</name>
<dbReference type="PANTHER" id="PTHR23517:SF3">
    <property type="entry name" value="INTEGRAL MEMBRANE TRANSPORT PROTEIN"/>
    <property type="match status" value="1"/>
</dbReference>
<dbReference type="Proteomes" id="UP001596417">
    <property type="component" value="Unassembled WGS sequence"/>
</dbReference>
<keyword evidence="4 7" id="KW-0812">Transmembrane</keyword>
<feature type="transmembrane region" description="Helical" evidence="7">
    <location>
        <begin position="131"/>
        <end position="151"/>
    </location>
</feature>
<feature type="transmembrane region" description="Helical" evidence="7">
    <location>
        <begin position="72"/>
        <end position="89"/>
    </location>
</feature>
<evidence type="ECO:0000256" key="1">
    <source>
        <dbReference type="ARBA" id="ARBA00004651"/>
    </source>
</evidence>
<dbReference type="RefSeq" id="WP_248903470.1">
    <property type="nucleotide sequence ID" value="NZ_CP109979.1"/>
</dbReference>
<feature type="domain" description="Major facilitator superfamily (MFS) profile" evidence="8">
    <location>
        <begin position="35"/>
        <end position="449"/>
    </location>
</feature>
<dbReference type="InterPro" id="IPR050171">
    <property type="entry name" value="MFS_Transporters"/>
</dbReference>
<protein>
    <submittedName>
        <fullName evidence="9">MFS transporter</fullName>
    </submittedName>
</protein>
<keyword evidence="3" id="KW-1003">Cell membrane</keyword>
<feature type="transmembrane region" description="Helical" evidence="7">
    <location>
        <begin position="264"/>
        <end position="282"/>
    </location>
</feature>
<proteinExistence type="predicted"/>
<organism evidence="9 10">
    <name type="scientific">Halocatena marina</name>
    <dbReference type="NCBI Taxonomy" id="2934937"/>
    <lineage>
        <taxon>Archaea</taxon>
        <taxon>Methanobacteriati</taxon>
        <taxon>Methanobacteriota</taxon>
        <taxon>Stenosarchaea group</taxon>
        <taxon>Halobacteria</taxon>
        <taxon>Halobacteriales</taxon>
        <taxon>Natronomonadaceae</taxon>
        <taxon>Halocatena</taxon>
    </lineage>
</organism>
<dbReference type="Gene3D" id="1.20.1250.20">
    <property type="entry name" value="MFS general substrate transporter like domains"/>
    <property type="match status" value="2"/>
</dbReference>
<comment type="subcellular location">
    <subcellularLocation>
        <location evidence="1">Cell membrane</location>
        <topology evidence="1">Multi-pass membrane protein</topology>
    </subcellularLocation>
</comment>
<evidence type="ECO:0000256" key="7">
    <source>
        <dbReference type="SAM" id="Phobius"/>
    </source>
</evidence>
<feature type="transmembrane region" description="Helical" evidence="7">
    <location>
        <begin position="425"/>
        <end position="447"/>
    </location>
</feature>
<evidence type="ECO:0000256" key="5">
    <source>
        <dbReference type="ARBA" id="ARBA00022989"/>
    </source>
</evidence>
<dbReference type="CDD" id="cd17325">
    <property type="entry name" value="MFS_MdtG_SLC18_like"/>
    <property type="match status" value="1"/>
</dbReference>
<dbReference type="SUPFAM" id="SSF103473">
    <property type="entry name" value="MFS general substrate transporter"/>
    <property type="match status" value="1"/>
</dbReference>